<feature type="compositionally biased region" description="Low complexity" evidence="1">
    <location>
        <begin position="119"/>
        <end position="138"/>
    </location>
</feature>
<dbReference type="Proteomes" id="UP000032180">
    <property type="component" value="Chromosome 7"/>
</dbReference>
<evidence type="ECO:0000313" key="3">
    <source>
        <dbReference type="Proteomes" id="UP000032180"/>
    </source>
</evidence>
<dbReference type="EnsemblPlants" id="LPERR07G19830.1">
    <property type="protein sequence ID" value="LPERR07G19830.1"/>
    <property type="gene ID" value="LPERR07G19830"/>
</dbReference>
<name>A0A0D9X1Q6_9ORYZ</name>
<evidence type="ECO:0000313" key="2">
    <source>
        <dbReference type="EnsemblPlants" id="LPERR07G19830.1"/>
    </source>
</evidence>
<organism evidence="2 3">
    <name type="scientific">Leersia perrieri</name>
    <dbReference type="NCBI Taxonomy" id="77586"/>
    <lineage>
        <taxon>Eukaryota</taxon>
        <taxon>Viridiplantae</taxon>
        <taxon>Streptophyta</taxon>
        <taxon>Embryophyta</taxon>
        <taxon>Tracheophyta</taxon>
        <taxon>Spermatophyta</taxon>
        <taxon>Magnoliopsida</taxon>
        <taxon>Liliopsida</taxon>
        <taxon>Poales</taxon>
        <taxon>Poaceae</taxon>
        <taxon>BOP clade</taxon>
        <taxon>Oryzoideae</taxon>
        <taxon>Oryzeae</taxon>
        <taxon>Oryzinae</taxon>
        <taxon>Leersia</taxon>
    </lineage>
</organism>
<evidence type="ECO:0000256" key="1">
    <source>
        <dbReference type="SAM" id="MobiDB-lite"/>
    </source>
</evidence>
<reference evidence="2 3" key="1">
    <citation type="submission" date="2012-08" db="EMBL/GenBank/DDBJ databases">
        <title>Oryza genome evolution.</title>
        <authorList>
            <person name="Wing R.A."/>
        </authorList>
    </citation>
    <scope>NUCLEOTIDE SEQUENCE</scope>
</reference>
<proteinExistence type="predicted"/>
<dbReference type="AlphaFoldDB" id="A0A0D9X1Q6"/>
<feature type="compositionally biased region" description="Pro residues" evidence="1">
    <location>
        <begin position="8"/>
        <end position="24"/>
    </location>
</feature>
<protein>
    <submittedName>
        <fullName evidence="2">Uncharacterized protein</fullName>
    </submittedName>
</protein>
<feature type="region of interest" description="Disordered" evidence="1">
    <location>
        <begin position="108"/>
        <end position="139"/>
    </location>
</feature>
<feature type="compositionally biased region" description="Basic residues" evidence="1">
    <location>
        <begin position="37"/>
        <end position="55"/>
    </location>
</feature>
<keyword evidence="3" id="KW-1185">Reference proteome</keyword>
<reference evidence="2" key="3">
    <citation type="submission" date="2015-04" db="UniProtKB">
        <authorList>
            <consortium name="EnsemblPlants"/>
        </authorList>
    </citation>
    <scope>IDENTIFICATION</scope>
</reference>
<feature type="region of interest" description="Disordered" evidence="1">
    <location>
        <begin position="1"/>
        <end position="90"/>
    </location>
</feature>
<accession>A0A0D9X1Q6</accession>
<dbReference type="HOGENOM" id="CLU_1706835_0_0_1"/>
<feature type="compositionally biased region" description="Low complexity" evidence="1">
    <location>
        <begin position="66"/>
        <end position="89"/>
    </location>
</feature>
<dbReference type="Gramene" id="LPERR07G19830.1">
    <property type="protein sequence ID" value="LPERR07G19830.1"/>
    <property type="gene ID" value="LPERR07G19830"/>
</dbReference>
<sequence>MLHRRAHPPPAATPSSAPPPPAAPAPAAVTGASTPPPRRRRPRSGWRWGRRRGRGRCSTWTPPCWSPGRWGASSRRPGGGSAAAPRWRSPSTRCCLSTCSGYRIATAPARIQPPPPTCRRSSSSTRRTTATATAGSRANSISHLSPKLVMCIGS</sequence>
<reference evidence="3" key="2">
    <citation type="submission" date="2013-12" db="EMBL/GenBank/DDBJ databases">
        <authorList>
            <person name="Yu Y."/>
            <person name="Lee S."/>
            <person name="de Baynast K."/>
            <person name="Wissotski M."/>
            <person name="Liu L."/>
            <person name="Talag J."/>
            <person name="Goicoechea J."/>
            <person name="Angelova A."/>
            <person name="Jetty R."/>
            <person name="Kudrna D."/>
            <person name="Golser W."/>
            <person name="Rivera L."/>
            <person name="Zhang J."/>
            <person name="Wing R."/>
        </authorList>
    </citation>
    <scope>NUCLEOTIDE SEQUENCE</scope>
</reference>